<feature type="domain" description="EGF-like" evidence="4">
    <location>
        <begin position="123"/>
        <end position="159"/>
    </location>
</feature>
<evidence type="ECO:0000256" key="2">
    <source>
        <dbReference type="PROSITE-ProRule" id="PRU00076"/>
    </source>
</evidence>
<dbReference type="PROSITE" id="PS00022">
    <property type="entry name" value="EGF_1"/>
    <property type="match status" value="1"/>
</dbReference>
<dbReference type="EMBL" id="RCHS01002271">
    <property type="protein sequence ID" value="RMX48483.1"/>
    <property type="molecule type" value="Genomic_DNA"/>
</dbReference>
<accession>A0A3M6U479</accession>
<feature type="chain" id="PRO_5018053510" description="EGF-like domain-containing protein" evidence="3">
    <location>
        <begin position="26"/>
        <end position="372"/>
    </location>
</feature>
<sequence>MDLYFTFLWLNCGTAFLLIPPITTASNQMQTPLIFINNIFMENFSIENHTIQTESVRDPWECFRHCAKHCDCIAFQVSGKMCELLDTDIDGAIGKRVKRPGTVLYHVQQNGMRENSRCLNGCCRSNPCLNGGTCTENCDDVKEKYNCTCPQHYQGKRCEIFHPRVDSCQSYLKLKPESKSGVYKLNDTIQSYCDFDSEPGKVWTLIESFSLENKAIYKRKPFYFNVPRNETRFNWNDYRVSYQAMVNIRDNSTHWRVTCNFLSGLNFTDYARTTLQDTDILTFVNQDSCQKYEYISVRGRSCTNCTGMLVQRDNEHMHTDSYWSRRNGCSWDPSTGALMGEDNFGFYDLTNPQHKCTENSFSTTQWWLGAEF</sequence>
<dbReference type="PROSITE" id="PS50026">
    <property type="entry name" value="EGF_3"/>
    <property type="match status" value="1"/>
</dbReference>
<proteinExistence type="predicted"/>
<keyword evidence="2" id="KW-0245">EGF-like domain</keyword>
<feature type="disulfide bond" evidence="2">
    <location>
        <begin position="149"/>
        <end position="158"/>
    </location>
</feature>
<keyword evidence="6" id="KW-1185">Reference proteome</keyword>
<gene>
    <name evidence="5" type="ORF">pdam_00008504</name>
</gene>
<dbReference type="Gene3D" id="2.10.25.10">
    <property type="entry name" value="Laminin"/>
    <property type="match status" value="1"/>
</dbReference>
<dbReference type="AlphaFoldDB" id="A0A3M6U479"/>
<dbReference type="InterPro" id="IPR000742">
    <property type="entry name" value="EGF"/>
</dbReference>
<dbReference type="PROSITE" id="PS00010">
    <property type="entry name" value="ASX_HYDROXYL"/>
    <property type="match status" value="1"/>
</dbReference>
<dbReference type="CDD" id="cd00054">
    <property type="entry name" value="EGF_CA"/>
    <property type="match status" value="1"/>
</dbReference>
<reference evidence="5 6" key="1">
    <citation type="journal article" date="2018" name="Sci. Rep.">
        <title>Comparative analysis of the Pocillopora damicornis genome highlights role of immune system in coral evolution.</title>
        <authorList>
            <person name="Cunning R."/>
            <person name="Bay R.A."/>
            <person name="Gillette P."/>
            <person name="Baker A.C."/>
            <person name="Traylor-Knowles N."/>
        </authorList>
    </citation>
    <scope>NUCLEOTIDE SEQUENCE [LARGE SCALE GENOMIC DNA]</scope>
    <source>
        <strain evidence="5">RSMAS</strain>
        <tissue evidence="5">Whole animal</tissue>
    </source>
</reference>
<evidence type="ECO:0000256" key="1">
    <source>
        <dbReference type="ARBA" id="ARBA00023157"/>
    </source>
</evidence>
<evidence type="ECO:0000256" key="3">
    <source>
        <dbReference type="SAM" id="SignalP"/>
    </source>
</evidence>
<dbReference type="OrthoDB" id="5977329at2759"/>
<comment type="caution">
    <text evidence="2">Lacks conserved residue(s) required for the propagation of feature annotation.</text>
</comment>
<dbReference type="Proteomes" id="UP000275408">
    <property type="component" value="Unassembled WGS sequence"/>
</dbReference>
<name>A0A3M6U479_POCDA</name>
<evidence type="ECO:0000313" key="6">
    <source>
        <dbReference type="Proteomes" id="UP000275408"/>
    </source>
</evidence>
<comment type="caution">
    <text evidence="5">The sequence shown here is derived from an EMBL/GenBank/DDBJ whole genome shotgun (WGS) entry which is preliminary data.</text>
</comment>
<protein>
    <recommendedName>
        <fullName evidence="4">EGF-like domain-containing protein</fullName>
    </recommendedName>
</protein>
<evidence type="ECO:0000259" key="4">
    <source>
        <dbReference type="PROSITE" id="PS50026"/>
    </source>
</evidence>
<dbReference type="Pfam" id="PF00008">
    <property type="entry name" value="EGF"/>
    <property type="match status" value="1"/>
</dbReference>
<feature type="signal peptide" evidence="3">
    <location>
        <begin position="1"/>
        <end position="25"/>
    </location>
</feature>
<keyword evidence="1 2" id="KW-1015">Disulfide bond</keyword>
<evidence type="ECO:0000313" key="5">
    <source>
        <dbReference type="EMBL" id="RMX48483.1"/>
    </source>
</evidence>
<dbReference type="InterPro" id="IPR000152">
    <property type="entry name" value="EGF-type_Asp/Asn_hydroxyl_site"/>
</dbReference>
<dbReference type="SUPFAM" id="SSF57196">
    <property type="entry name" value="EGF/Laminin"/>
    <property type="match status" value="1"/>
</dbReference>
<keyword evidence="3" id="KW-0732">Signal</keyword>
<organism evidence="5 6">
    <name type="scientific">Pocillopora damicornis</name>
    <name type="common">Cauliflower coral</name>
    <name type="synonym">Millepora damicornis</name>
    <dbReference type="NCBI Taxonomy" id="46731"/>
    <lineage>
        <taxon>Eukaryota</taxon>
        <taxon>Metazoa</taxon>
        <taxon>Cnidaria</taxon>
        <taxon>Anthozoa</taxon>
        <taxon>Hexacorallia</taxon>
        <taxon>Scleractinia</taxon>
        <taxon>Astrocoeniina</taxon>
        <taxon>Pocilloporidae</taxon>
        <taxon>Pocillopora</taxon>
    </lineage>
</organism>